<organism evidence="1">
    <name type="scientific">marine metagenome</name>
    <dbReference type="NCBI Taxonomy" id="408172"/>
    <lineage>
        <taxon>unclassified sequences</taxon>
        <taxon>metagenomes</taxon>
        <taxon>ecological metagenomes</taxon>
    </lineage>
</organism>
<sequence length="101" mass="11866">MTSSQYAYSNGDLLKNPQKYHMTPFLDKKFLNDYLNSRNSHLEKISNFEKMNIKKIIQTINHKHLQKKKSTEYNSETSIILLNALTNLINDENDDFTILVD</sequence>
<feature type="non-terminal residue" evidence="1">
    <location>
        <position position="101"/>
    </location>
</feature>
<accession>A0A382X580</accession>
<name>A0A382X580_9ZZZZ</name>
<protein>
    <submittedName>
        <fullName evidence="1">Uncharacterized protein</fullName>
    </submittedName>
</protein>
<dbReference type="EMBL" id="UINC01164577">
    <property type="protein sequence ID" value="SVD65508.1"/>
    <property type="molecule type" value="Genomic_DNA"/>
</dbReference>
<evidence type="ECO:0000313" key="1">
    <source>
        <dbReference type="EMBL" id="SVD65508.1"/>
    </source>
</evidence>
<proteinExistence type="predicted"/>
<gene>
    <name evidence="1" type="ORF">METZ01_LOCUS418362</name>
</gene>
<dbReference type="AlphaFoldDB" id="A0A382X580"/>
<reference evidence="1" key="1">
    <citation type="submission" date="2018-05" db="EMBL/GenBank/DDBJ databases">
        <authorList>
            <person name="Lanie J.A."/>
            <person name="Ng W.-L."/>
            <person name="Kazmierczak K.M."/>
            <person name="Andrzejewski T.M."/>
            <person name="Davidsen T.M."/>
            <person name="Wayne K.J."/>
            <person name="Tettelin H."/>
            <person name="Glass J.I."/>
            <person name="Rusch D."/>
            <person name="Podicherti R."/>
            <person name="Tsui H.-C.T."/>
            <person name="Winkler M.E."/>
        </authorList>
    </citation>
    <scope>NUCLEOTIDE SEQUENCE</scope>
</reference>